<sequence>MTPDVQGRNSVGALHDDDATDSDKTVDLGPEKFVYSAQKRKTMVPVEPVTPKRQKRTAPPAANNTTNGESSDSHKVSVSAPETQGMPSKLDAAGSRNRESVDPGGPNGRSSHQQDEESSLEHAGEDVPKVTRQRSQDLGYQPRKRRRLDVWEGSIGFLRRKIISDILEKCNGVMPFGFPLWQTFATAWQRTGRATRPDARTLKTAVKGLVDSGQMKQLKFSFKDKNGLMHTQSMLVRPNIKVGDDVVRQMQKKIIEAFPRSYRPEQFEIDSSFRVRDTRPPTGQHHPYETVHDELVQTSRTYVKARNAERVRQNQELRERIANNLLPQRRPIVANQPRVSRLERIGGPHRLVKTKQDARLEFLLPSAQTITFGTLDSNPSEGSPDDRQGLIPQQLPDPKSEASMARELLNDRKQKELPHSLADVPDRRRKKIDHLNTGDPAYSKFQWDLDKVEKWEARKQSLFDDEAPETWQFINHKLTGPHDTVAIEGPLKFGAWSCFNESGVETIYSEPLEAGKSMQPSSALLISERGAHRSKRGRKPHQSQVETIPDKETEVRGSMPAPGRRAKYGPIQRKFIGTNQDVRQPTKQRRVEQLETIKFDPRVLFPDAKKLSRGPQVLKQLPEEMIHKLLITFVVMRVLVGGVEKLIDFSLVNMVFPDETEQFLKDRWRTMRNKYRHLMRRYTEDFQDHYLRAYENDEVPAIDYDDLPGNDWDAIVEWAMTVMEKPMQHDVEDLPDSRKDLDYSRQLIVETSNRPLREIYAYNTNATIPHREYVIAATPFAIPVVEAKGISKDLPSDLISPEVSQPVKQAPNELHAVARSWVLATVLTPDEQYSGIAATSKISQLPNYNNLVEVSIKSLVSSRIISHAGAGSKVTLSNRAYDISEHFMNTISRKRLINHEMLRRAMWYKINVLDPAFSVSSNRIKFDVDLVEEGDMVAVLNLAASGRIVIRPSRSQKKGEKVPANRYGLTNSYQTRFIEKDLFKFAVEIEPVGDRSWISGNPLLSPQGTSPIRLKVHAKESLVDRYPVPRGGMDLPPPLPGSTVADATDPNFNSTSAIPQQQAPPSPSPSTSTTVTPGRIPLYFTIHSTFIPSIWTMLISATVGLIAIRPGISTVEIARMLSPAIALEDLRMVLQWLKGVGAIKGGEEENRMGIRGWETCEWWWCVCE</sequence>
<feature type="compositionally biased region" description="Basic residues" evidence="1">
    <location>
        <begin position="532"/>
        <end position="541"/>
    </location>
</feature>
<feature type="compositionally biased region" description="Polar residues" evidence="1">
    <location>
        <begin position="372"/>
        <end position="381"/>
    </location>
</feature>
<evidence type="ECO:0000313" key="4">
    <source>
        <dbReference type="Proteomes" id="UP000053317"/>
    </source>
</evidence>
<feature type="domain" description="Transcription factor tau subunit sfc3/Tfc3 C-terminal" evidence="2">
    <location>
        <begin position="617"/>
        <end position="1118"/>
    </location>
</feature>
<dbReference type="InterPro" id="IPR046488">
    <property type="entry name" value="Sfc3/Tfc3_C"/>
</dbReference>
<evidence type="ECO:0000313" key="3">
    <source>
        <dbReference type="EMBL" id="KKY26991.1"/>
    </source>
</evidence>
<comment type="caution">
    <text evidence="3">The sequence shown here is derived from an EMBL/GenBank/DDBJ whole genome shotgun (WGS) entry which is preliminary data.</text>
</comment>
<dbReference type="GO" id="GO:0006384">
    <property type="term" value="P:transcription initiation at RNA polymerase III promoter"/>
    <property type="evidence" value="ECO:0007669"/>
    <property type="project" value="InterPro"/>
</dbReference>
<dbReference type="InterPro" id="IPR044210">
    <property type="entry name" value="Tfc3-like"/>
</dbReference>
<accession>A0A0G2EY49</accession>
<dbReference type="GO" id="GO:0042791">
    <property type="term" value="P:5S class rRNA transcription by RNA polymerase III"/>
    <property type="evidence" value="ECO:0007669"/>
    <property type="project" value="TreeGrafter"/>
</dbReference>
<dbReference type="PANTHER" id="PTHR15180:SF1">
    <property type="entry name" value="GENERAL TRANSCRIPTION FACTOR 3C POLYPEPTIDE 1"/>
    <property type="match status" value="1"/>
</dbReference>
<dbReference type="OrthoDB" id="5403573at2759"/>
<feature type="region of interest" description="Disordered" evidence="1">
    <location>
        <begin position="1"/>
        <end position="143"/>
    </location>
</feature>
<feature type="compositionally biased region" description="Basic and acidic residues" evidence="1">
    <location>
        <begin position="112"/>
        <end position="129"/>
    </location>
</feature>
<dbReference type="GO" id="GO:0003743">
    <property type="term" value="F:translation initiation factor activity"/>
    <property type="evidence" value="ECO:0007669"/>
    <property type="project" value="UniProtKB-KW"/>
</dbReference>
<dbReference type="Pfam" id="PF20222">
    <property type="entry name" value="DUF6581"/>
    <property type="match status" value="1"/>
</dbReference>
<organism evidence="3 4">
    <name type="scientific">Phaeomoniella chlamydospora</name>
    <name type="common">Phaeoacremonium chlamydosporum</name>
    <dbReference type="NCBI Taxonomy" id="158046"/>
    <lineage>
        <taxon>Eukaryota</taxon>
        <taxon>Fungi</taxon>
        <taxon>Dikarya</taxon>
        <taxon>Ascomycota</taxon>
        <taxon>Pezizomycotina</taxon>
        <taxon>Eurotiomycetes</taxon>
        <taxon>Chaetothyriomycetidae</taxon>
        <taxon>Phaeomoniellales</taxon>
        <taxon>Phaeomoniellaceae</taxon>
        <taxon>Phaeomoniella</taxon>
    </lineage>
</organism>
<dbReference type="PANTHER" id="PTHR15180">
    <property type="entry name" value="GENERAL TRANSCRIPTION FACTOR 3C POLYPEPTIDE 1"/>
    <property type="match status" value="1"/>
</dbReference>
<feature type="region of interest" description="Disordered" evidence="1">
    <location>
        <begin position="372"/>
        <end position="402"/>
    </location>
</feature>
<reference evidence="3 4" key="2">
    <citation type="submission" date="2015-05" db="EMBL/GenBank/DDBJ databases">
        <authorList>
            <person name="Morales-Cruz A."/>
            <person name="Amrine K.C."/>
            <person name="Cantu D."/>
        </authorList>
    </citation>
    <scope>NUCLEOTIDE SEQUENCE [LARGE SCALE GENOMIC DNA]</scope>
    <source>
        <strain evidence="3">UCRPC4</strain>
    </source>
</reference>
<evidence type="ECO:0000256" key="1">
    <source>
        <dbReference type="SAM" id="MobiDB-lite"/>
    </source>
</evidence>
<dbReference type="Proteomes" id="UP000053317">
    <property type="component" value="Unassembled WGS sequence"/>
</dbReference>
<proteinExistence type="predicted"/>
<dbReference type="EMBL" id="LCWF01000032">
    <property type="protein sequence ID" value="KKY26991.1"/>
    <property type="molecule type" value="Genomic_DNA"/>
</dbReference>
<keyword evidence="3" id="KW-0648">Protein biosynthesis</keyword>
<feature type="region of interest" description="Disordered" evidence="1">
    <location>
        <begin position="530"/>
        <end position="566"/>
    </location>
</feature>
<dbReference type="AlphaFoldDB" id="A0A0G2EY49"/>
<dbReference type="GO" id="GO:0003677">
    <property type="term" value="F:DNA binding"/>
    <property type="evidence" value="ECO:0007669"/>
    <property type="project" value="InterPro"/>
</dbReference>
<reference evidence="3 4" key="1">
    <citation type="submission" date="2015-05" db="EMBL/GenBank/DDBJ databases">
        <title>Distinctive expansion of gene families associated with plant cell wall degradation and secondary metabolism in the genomes of grapevine trunk pathogens.</title>
        <authorList>
            <person name="Lawrence D.P."/>
            <person name="Travadon R."/>
            <person name="Rolshausen P.E."/>
            <person name="Baumgartner K."/>
        </authorList>
    </citation>
    <scope>NUCLEOTIDE SEQUENCE [LARGE SCALE GENOMIC DNA]</scope>
    <source>
        <strain evidence="3">UCRPC4</strain>
    </source>
</reference>
<feature type="region of interest" description="Disordered" evidence="1">
    <location>
        <begin position="1027"/>
        <end position="1074"/>
    </location>
</feature>
<keyword evidence="3" id="KW-0396">Initiation factor</keyword>
<evidence type="ECO:0000259" key="2">
    <source>
        <dbReference type="Pfam" id="PF20222"/>
    </source>
</evidence>
<feature type="compositionally biased region" description="Basic and acidic residues" evidence="1">
    <location>
        <begin position="14"/>
        <end position="30"/>
    </location>
</feature>
<dbReference type="GO" id="GO:0000127">
    <property type="term" value="C:transcription factor TFIIIC complex"/>
    <property type="evidence" value="ECO:0007669"/>
    <property type="project" value="InterPro"/>
</dbReference>
<keyword evidence="4" id="KW-1185">Reference proteome</keyword>
<name>A0A0G2EY49_PHACM</name>
<protein>
    <submittedName>
        <fullName evidence="3">Putative tfiiic transcription initiation factor complex subunits tfc3</fullName>
    </submittedName>
</protein>
<gene>
    <name evidence="3" type="ORF">UCRPC4_g01338</name>
</gene>